<keyword evidence="4" id="KW-0186">Copper</keyword>
<dbReference type="Gene3D" id="2.60.40.420">
    <property type="entry name" value="Cupredoxins - blue copper proteins"/>
    <property type="match status" value="1"/>
</dbReference>
<name>B1Y5E8_LEPCP</name>
<feature type="signal peptide" evidence="5">
    <location>
        <begin position="1"/>
        <end position="24"/>
    </location>
</feature>
<dbReference type="KEGG" id="lch:Lcho_1267"/>
<evidence type="ECO:0000313" key="7">
    <source>
        <dbReference type="EMBL" id="ACB33536.1"/>
    </source>
</evidence>
<reference evidence="7 8" key="1">
    <citation type="submission" date="2008-03" db="EMBL/GenBank/DDBJ databases">
        <title>Complete sequence of Leptothrix cholodnii SP-6.</title>
        <authorList>
            <consortium name="US DOE Joint Genome Institute"/>
            <person name="Copeland A."/>
            <person name="Lucas S."/>
            <person name="Lapidus A."/>
            <person name="Glavina del Rio T."/>
            <person name="Dalin E."/>
            <person name="Tice H."/>
            <person name="Bruce D."/>
            <person name="Goodwin L."/>
            <person name="Pitluck S."/>
            <person name="Chertkov O."/>
            <person name="Brettin T."/>
            <person name="Detter J.C."/>
            <person name="Han C."/>
            <person name="Kuske C.R."/>
            <person name="Schmutz J."/>
            <person name="Larimer F."/>
            <person name="Land M."/>
            <person name="Hauser L."/>
            <person name="Kyrpides N."/>
            <person name="Lykidis A."/>
            <person name="Emerson D."/>
            <person name="Richardson P."/>
        </authorList>
    </citation>
    <scope>NUCLEOTIDE SEQUENCE [LARGE SCALE GENOMIC DNA]</scope>
    <source>
        <strain evidence="8">ATCC 51168 / LMG 8142 / SP-6</strain>
    </source>
</reference>
<keyword evidence="3" id="KW-0574">Periplasm</keyword>
<dbReference type="STRING" id="395495.Lcho_1267"/>
<gene>
    <name evidence="7" type="ordered locus">Lcho_1267</name>
</gene>
<keyword evidence="2" id="KW-0479">Metal-binding</keyword>
<feature type="domain" description="Blue (type 1) copper" evidence="6">
    <location>
        <begin position="62"/>
        <end position="163"/>
    </location>
</feature>
<dbReference type="InterPro" id="IPR008972">
    <property type="entry name" value="Cupredoxin"/>
</dbReference>
<evidence type="ECO:0000256" key="3">
    <source>
        <dbReference type="ARBA" id="ARBA00022764"/>
    </source>
</evidence>
<comment type="subcellular location">
    <subcellularLocation>
        <location evidence="1">Periplasm</location>
    </subcellularLocation>
</comment>
<dbReference type="PANTHER" id="PTHR38439">
    <property type="entry name" value="AURACYANIN-B"/>
    <property type="match status" value="1"/>
</dbReference>
<keyword evidence="8" id="KW-1185">Reference proteome</keyword>
<dbReference type="AlphaFoldDB" id="B1Y5E8"/>
<evidence type="ECO:0000259" key="6">
    <source>
        <dbReference type="Pfam" id="PF00127"/>
    </source>
</evidence>
<dbReference type="InterPro" id="IPR033138">
    <property type="entry name" value="Cu_oxidase_CS"/>
</dbReference>
<organism evidence="7 8">
    <name type="scientific">Leptothrix cholodnii (strain ATCC 51168 / LMG 8142 / SP-6)</name>
    <name type="common">Leptothrix discophora (strain SP-6)</name>
    <dbReference type="NCBI Taxonomy" id="395495"/>
    <lineage>
        <taxon>Bacteria</taxon>
        <taxon>Pseudomonadati</taxon>
        <taxon>Pseudomonadota</taxon>
        <taxon>Betaproteobacteria</taxon>
        <taxon>Burkholderiales</taxon>
        <taxon>Sphaerotilaceae</taxon>
        <taxon>Leptothrix</taxon>
    </lineage>
</organism>
<dbReference type="EMBL" id="CP001013">
    <property type="protein sequence ID" value="ACB33536.1"/>
    <property type="molecule type" value="Genomic_DNA"/>
</dbReference>
<dbReference type="GO" id="GO:0005507">
    <property type="term" value="F:copper ion binding"/>
    <property type="evidence" value="ECO:0007669"/>
    <property type="project" value="InterPro"/>
</dbReference>
<proteinExistence type="predicted"/>
<evidence type="ECO:0000313" key="8">
    <source>
        <dbReference type="Proteomes" id="UP000001693"/>
    </source>
</evidence>
<sequence length="171" mass="19232" precursor="true">MTRKRRSIAAAWLVGLLAAGTVQAHGEKTHAQKAEPVRMEQKDWGIAGDPKAVVRTVEIRMSDKMRFTPDRIEVREGETIRLVHRNGGKILHEFVLGTKQELEAHAALMLKFPDMEHDEPYMVHVGAGKRGEIVWHFNRAGEFDFACLIPGHYQAGMVGKIVVTERKGITQ</sequence>
<evidence type="ECO:0000256" key="4">
    <source>
        <dbReference type="ARBA" id="ARBA00023008"/>
    </source>
</evidence>
<dbReference type="eggNOG" id="COG4454">
    <property type="taxonomic scope" value="Bacteria"/>
</dbReference>
<dbReference type="Proteomes" id="UP000001693">
    <property type="component" value="Chromosome"/>
</dbReference>
<dbReference type="InterPro" id="IPR050845">
    <property type="entry name" value="Cu-binding_ET"/>
</dbReference>
<dbReference type="OrthoDB" id="9816061at2"/>
<dbReference type="HOGENOM" id="CLU_102172_0_0_4"/>
<evidence type="ECO:0000256" key="1">
    <source>
        <dbReference type="ARBA" id="ARBA00004418"/>
    </source>
</evidence>
<evidence type="ECO:0000256" key="5">
    <source>
        <dbReference type="SAM" id="SignalP"/>
    </source>
</evidence>
<dbReference type="RefSeq" id="WP_012346298.1">
    <property type="nucleotide sequence ID" value="NC_010524.1"/>
</dbReference>
<dbReference type="InterPro" id="IPR000923">
    <property type="entry name" value="BlueCu_1"/>
</dbReference>
<dbReference type="CDD" id="cd04211">
    <property type="entry name" value="Cupredoxin_like_2"/>
    <property type="match status" value="1"/>
</dbReference>
<dbReference type="PROSITE" id="PS00079">
    <property type="entry name" value="MULTICOPPER_OXIDASE1"/>
    <property type="match status" value="1"/>
</dbReference>
<dbReference type="GO" id="GO:0042597">
    <property type="term" value="C:periplasmic space"/>
    <property type="evidence" value="ECO:0007669"/>
    <property type="project" value="UniProtKB-SubCell"/>
</dbReference>
<dbReference type="PANTHER" id="PTHR38439:SF3">
    <property type="entry name" value="COPPER-RESISTANT CUPROPROTEIN COPI"/>
    <property type="match status" value="1"/>
</dbReference>
<dbReference type="SUPFAM" id="SSF49503">
    <property type="entry name" value="Cupredoxins"/>
    <property type="match status" value="1"/>
</dbReference>
<feature type="chain" id="PRO_5002770528" evidence="5">
    <location>
        <begin position="25"/>
        <end position="171"/>
    </location>
</feature>
<dbReference type="Pfam" id="PF00127">
    <property type="entry name" value="Copper-bind"/>
    <property type="match status" value="1"/>
</dbReference>
<protein>
    <submittedName>
        <fullName evidence="7">Blue (Type 1) copper domain protein</fullName>
    </submittedName>
</protein>
<keyword evidence="5" id="KW-0732">Signal</keyword>
<evidence type="ECO:0000256" key="2">
    <source>
        <dbReference type="ARBA" id="ARBA00022723"/>
    </source>
</evidence>
<accession>B1Y5E8</accession>
<dbReference type="GO" id="GO:0009055">
    <property type="term" value="F:electron transfer activity"/>
    <property type="evidence" value="ECO:0007669"/>
    <property type="project" value="InterPro"/>
</dbReference>